<evidence type="ECO:0000313" key="1">
    <source>
        <dbReference type="EMBL" id="TPG12985.1"/>
    </source>
</evidence>
<sequence>MFARENVGRHYVVTLTSVALEARMPTRRVNWSLSFVDQRGRDDFFAWVAKRVDRWDDWRMMAHELGQDVLTQHLLTLVIQAGGLAPRT</sequence>
<evidence type="ECO:0000313" key="2">
    <source>
        <dbReference type="Proteomes" id="UP000318413"/>
    </source>
</evidence>
<dbReference type="AlphaFoldDB" id="A0A502CGY3"/>
<comment type="caution">
    <text evidence="1">The sequence shown here is derived from an EMBL/GenBank/DDBJ whole genome shotgun (WGS) entry which is preliminary data.</text>
</comment>
<protein>
    <submittedName>
        <fullName evidence="1">Uncharacterized protein</fullName>
    </submittedName>
</protein>
<keyword evidence="2" id="KW-1185">Reference proteome</keyword>
<accession>A0A502CGY3</accession>
<proteinExistence type="predicted"/>
<dbReference type="Proteomes" id="UP000318413">
    <property type="component" value="Unassembled WGS sequence"/>
</dbReference>
<organism evidence="1 2">
    <name type="scientific">Sphingomonas oligophenolica</name>
    <dbReference type="NCBI Taxonomy" id="301154"/>
    <lineage>
        <taxon>Bacteria</taxon>
        <taxon>Pseudomonadati</taxon>
        <taxon>Pseudomonadota</taxon>
        <taxon>Alphaproteobacteria</taxon>
        <taxon>Sphingomonadales</taxon>
        <taxon>Sphingomonadaceae</taxon>
        <taxon>Sphingomonas</taxon>
    </lineage>
</organism>
<reference evidence="1 2" key="1">
    <citation type="journal article" date="2019" name="Environ. Microbiol.">
        <title>Species interactions and distinct microbial communities in high Arctic permafrost affected cryosols are associated with the CH4 and CO2 gas fluxes.</title>
        <authorList>
            <person name="Altshuler I."/>
            <person name="Hamel J."/>
            <person name="Turney S."/>
            <person name="Magnuson E."/>
            <person name="Levesque R."/>
            <person name="Greer C."/>
            <person name="Whyte L.G."/>
        </authorList>
    </citation>
    <scope>NUCLEOTIDE SEQUENCE [LARGE SCALE GENOMIC DNA]</scope>
    <source>
        <strain evidence="1 2">S5.1</strain>
    </source>
</reference>
<dbReference type="EMBL" id="RCZK01000004">
    <property type="protein sequence ID" value="TPG12985.1"/>
    <property type="molecule type" value="Genomic_DNA"/>
</dbReference>
<gene>
    <name evidence="1" type="ORF">EAH84_06045</name>
</gene>
<name>A0A502CGY3_9SPHN</name>